<feature type="transmembrane region" description="Helical" evidence="1">
    <location>
        <begin position="237"/>
        <end position="258"/>
    </location>
</feature>
<keyword evidence="3" id="KW-1185">Reference proteome</keyword>
<dbReference type="InterPro" id="IPR036259">
    <property type="entry name" value="MFS_trans_sf"/>
</dbReference>
<reference evidence="2 3" key="1">
    <citation type="submission" date="2016-10" db="EMBL/GenBank/DDBJ databases">
        <authorList>
            <person name="de Groot N.N."/>
        </authorList>
    </citation>
    <scope>NUCLEOTIDE SEQUENCE [LARGE SCALE GENOMIC DNA]</scope>
    <source>
        <strain evidence="2 3">CGMCC 1.7727</strain>
    </source>
</reference>
<evidence type="ECO:0000313" key="2">
    <source>
        <dbReference type="EMBL" id="SER33015.1"/>
    </source>
</evidence>
<feature type="transmembrane region" description="Helical" evidence="1">
    <location>
        <begin position="279"/>
        <end position="304"/>
    </location>
</feature>
<sequence length="378" mass="43418">MQQSKAKSIGIVTAPGYTDHFGDLLTKELPDLLANAIDSEIRWDVEYLVDPLTGVTEDSEKIKKATYSEMKEKDWDIAICLTDLPFFHNKSPIVMEMDRVNNIAWVSVPSLGIFPLKRRIISFIMRILKDLTDPSYDSEEPISKESGKRKKLKSLSPFQRLEMEDKENGNGNVLYTYKPKIIGNTRLILGMLRANQPWVIFPHFLKIVVVAFTTGCFALVFPTMWKLSSHYNTGRMLLITFLAIGLMVTWIILIHKLWEKPHKGRSKSLRIIYNVTTVFTLLLTVIFYYIILYICFIFASITLIPSELLQTEISGKVDLLRYLSIAWTATSISTFIGAFGTTLENEEAVLSTTYGNRQRQRYEKVKKMKRKQEDDESS</sequence>
<dbReference type="RefSeq" id="WP_089739504.1">
    <property type="nucleotide sequence ID" value="NZ_FOGL01000003.1"/>
</dbReference>
<dbReference type="OrthoDB" id="8477132at2"/>
<feature type="transmembrane region" description="Helical" evidence="1">
    <location>
        <begin position="324"/>
        <end position="343"/>
    </location>
</feature>
<accession>A0A1H9NBG5</accession>
<proteinExistence type="predicted"/>
<dbReference type="EMBL" id="FOGL01000003">
    <property type="protein sequence ID" value="SER33015.1"/>
    <property type="molecule type" value="Genomic_DNA"/>
</dbReference>
<keyword evidence="1" id="KW-0472">Membrane</keyword>
<evidence type="ECO:0000256" key="1">
    <source>
        <dbReference type="SAM" id="Phobius"/>
    </source>
</evidence>
<organism evidence="2 3">
    <name type="scientific">Gracilibacillus ureilyticus</name>
    <dbReference type="NCBI Taxonomy" id="531814"/>
    <lineage>
        <taxon>Bacteria</taxon>
        <taxon>Bacillati</taxon>
        <taxon>Bacillota</taxon>
        <taxon>Bacilli</taxon>
        <taxon>Bacillales</taxon>
        <taxon>Bacillaceae</taxon>
        <taxon>Gracilibacillus</taxon>
    </lineage>
</organism>
<feature type="transmembrane region" description="Helical" evidence="1">
    <location>
        <begin position="203"/>
        <end position="225"/>
    </location>
</feature>
<dbReference type="Proteomes" id="UP000199687">
    <property type="component" value="Unassembled WGS sequence"/>
</dbReference>
<evidence type="ECO:0008006" key="4">
    <source>
        <dbReference type="Google" id="ProtNLM"/>
    </source>
</evidence>
<evidence type="ECO:0000313" key="3">
    <source>
        <dbReference type="Proteomes" id="UP000199687"/>
    </source>
</evidence>
<dbReference type="SUPFAM" id="SSF103473">
    <property type="entry name" value="MFS general substrate transporter"/>
    <property type="match status" value="1"/>
</dbReference>
<dbReference type="STRING" id="531814.SAMN04487944_10348"/>
<keyword evidence="1" id="KW-1133">Transmembrane helix</keyword>
<keyword evidence="1" id="KW-0812">Transmembrane</keyword>
<dbReference type="AlphaFoldDB" id="A0A1H9NBG5"/>
<gene>
    <name evidence="2" type="ORF">SAMN04487944_10348</name>
</gene>
<protein>
    <recommendedName>
        <fullName evidence="4">5,10-methylene-tetrahydrofolate dehydrogenase</fullName>
    </recommendedName>
</protein>
<name>A0A1H9NBG5_9BACI</name>